<proteinExistence type="predicted"/>
<dbReference type="InterPro" id="IPR054156">
    <property type="entry name" value="YxaF_TetR_C"/>
</dbReference>
<evidence type="ECO:0000256" key="2">
    <source>
        <dbReference type="ARBA" id="ARBA00023125"/>
    </source>
</evidence>
<dbReference type="PANTHER" id="PTHR47506:SF7">
    <property type="entry name" value="TRANSCRIPTIONAL REGULATORY PROTEIN"/>
    <property type="match status" value="1"/>
</dbReference>
<dbReference type="InterPro" id="IPR001647">
    <property type="entry name" value="HTH_TetR"/>
</dbReference>
<feature type="DNA-binding region" description="H-T-H motif" evidence="4">
    <location>
        <begin position="23"/>
        <end position="42"/>
    </location>
</feature>
<dbReference type="InterPro" id="IPR036271">
    <property type="entry name" value="Tet_transcr_reg_TetR-rel_C_sf"/>
</dbReference>
<evidence type="ECO:0000256" key="4">
    <source>
        <dbReference type="PROSITE-ProRule" id="PRU00335"/>
    </source>
</evidence>
<dbReference type="Pfam" id="PF00440">
    <property type="entry name" value="TetR_N"/>
    <property type="match status" value="1"/>
</dbReference>
<evidence type="ECO:0000256" key="3">
    <source>
        <dbReference type="ARBA" id="ARBA00023163"/>
    </source>
</evidence>
<evidence type="ECO:0000313" key="6">
    <source>
        <dbReference type="EMBL" id="BAY54625.1"/>
    </source>
</evidence>
<feature type="domain" description="HTH tetR-type" evidence="5">
    <location>
        <begin position="1"/>
        <end position="60"/>
    </location>
</feature>
<keyword evidence="3" id="KW-0804">Transcription</keyword>
<gene>
    <name evidence="6" type="ORF">NIES2135_14430</name>
</gene>
<dbReference type="SUPFAM" id="SSF48498">
    <property type="entry name" value="Tetracyclin repressor-like, C-terminal domain"/>
    <property type="match status" value="1"/>
</dbReference>
<sequence>MPKDTYIPCLLQLFRHYGYDGATLARISEATGLGKASLYHHFPGGKDEMVQAVMDYLDAWLAEHVLPSLQGDDSALEKLQRMCDRLSELYEAGRQPCITATLLLGSARDLFHDRVQARYSAWIRAVAQVLVDAGLDLTTAQQRGEDMVITIQGSLIVAQGLDNPEIFQRSLKQLPQQLCQNLGT</sequence>
<protein>
    <submittedName>
        <fullName evidence="6">TetR family transcriptional regulator</fullName>
    </submittedName>
</protein>
<keyword evidence="2 4" id="KW-0238">DNA-binding</keyword>
<dbReference type="Gene3D" id="1.10.357.10">
    <property type="entry name" value="Tetracycline Repressor, domain 2"/>
    <property type="match status" value="1"/>
</dbReference>
<keyword evidence="7" id="KW-1185">Reference proteome</keyword>
<accession>A0A1Z4JCU8</accession>
<dbReference type="PROSITE" id="PS50977">
    <property type="entry name" value="HTH_TETR_2"/>
    <property type="match status" value="1"/>
</dbReference>
<dbReference type="GO" id="GO:0003677">
    <property type="term" value="F:DNA binding"/>
    <property type="evidence" value="ECO:0007669"/>
    <property type="project" value="UniProtKB-UniRule"/>
</dbReference>
<evidence type="ECO:0000313" key="7">
    <source>
        <dbReference type="Proteomes" id="UP000217895"/>
    </source>
</evidence>
<dbReference type="SUPFAM" id="SSF46689">
    <property type="entry name" value="Homeodomain-like"/>
    <property type="match status" value="1"/>
</dbReference>
<name>A0A1Z4JCU8_LEPBY</name>
<dbReference type="EMBL" id="AP018203">
    <property type="protein sequence ID" value="BAY54625.1"/>
    <property type="molecule type" value="Genomic_DNA"/>
</dbReference>
<dbReference type="AlphaFoldDB" id="A0A1Z4JCU8"/>
<evidence type="ECO:0000256" key="1">
    <source>
        <dbReference type="ARBA" id="ARBA00023015"/>
    </source>
</evidence>
<dbReference type="Pfam" id="PF21993">
    <property type="entry name" value="TetR_C_13_2"/>
    <property type="match status" value="1"/>
</dbReference>
<evidence type="ECO:0000259" key="5">
    <source>
        <dbReference type="PROSITE" id="PS50977"/>
    </source>
</evidence>
<dbReference type="PANTHER" id="PTHR47506">
    <property type="entry name" value="TRANSCRIPTIONAL REGULATORY PROTEIN"/>
    <property type="match status" value="1"/>
</dbReference>
<organism evidence="6 7">
    <name type="scientific">Leptolyngbya boryana NIES-2135</name>
    <dbReference type="NCBI Taxonomy" id="1973484"/>
    <lineage>
        <taxon>Bacteria</taxon>
        <taxon>Bacillati</taxon>
        <taxon>Cyanobacteriota</taxon>
        <taxon>Cyanophyceae</taxon>
        <taxon>Leptolyngbyales</taxon>
        <taxon>Leptolyngbyaceae</taxon>
        <taxon>Leptolyngbya group</taxon>
        <taxon>Leptolyngbya</taxon>
    </lineage>
</organism>
<dbReference type="Proteomes" id="UP000217895">
    <property type="component" value="Chromosome"/>
</dbReference>
<dbReference type="InterPro" id="IPR009057">
    <property type="entry name" value="Homeodomain-like_sf"/>
</dbReference>
<keyword evidence="1" id="KW-0805">Transcription regulation</keyword>
<reference evidence="6 7" key="1">
    <citation type="submission" date="2017-06" db="EMBL/GenBank/DDBJ databases">
        <title>Genome sequencing of cyanobaciteial culture collection at National Institute for Environmental Studies (NIES).</title>
        <authorList>
            <person name="Hirose Y."/>
            <person name="Shimura Y."/>
            <person name="Fujisawa T."/>
            <person name="Nakamura Y."/>
            <person name="Kawachi M."/>
        </authorList>
    </citation>
    <scope>NUCLEOTIDE SEQUENCE [LARGE SCALE GENOMIC DNA]</scope>
    <source>
        <strain evidence="6 7">NIES-2135</strain>
    </source>
</reference>